<comment type="caution">
    <text evidence="2">The sequence shown here is derived from an EMBL/GenBank/DDBJ whole genome shotgun (WGS) entry which is preliminary data.</text>
</comment>
<protein>
    <submittedName>
        <fullName evidence="2">Uncharacterized protein</fullName>
    </submittedName>
</protein>
<keyword evidence="3" id="KW-1185">Reference proteome</keyword>
<evidence type="ECO:0000256" key="1">
    <source>
        <dbReference type="SAM" id="MobiDB-lite"/>
    </source>
</evidence>
<proteinExistence type="predicted"/>
<dbReference type="RefSeq" id="WP_311161170.1">
    <property type="nucleotide sequence ID" value="NZ_JAVQLW010000002.1"/>
</dbReference>
<accession>A0ABU2HWT7</accession>
<dbReference type="EMBL" id="JAVQLW010000002">
    <property type="protein sequence ID" value="MDS9468769.1"/>
    <property type="molecule type" value="Genomic_DNA"/>
</dbReference>
<organism evidence="2 3">
    <name type="scientific">Paracoccus aurantius</name>
    <dbReference type="NCBI Taxonomy" id="3073814"/>
    <lineage>
        <taxon>Bacteria</taxon>
        <taxon>Pseudomonadati</taxon>
        <taxon>Pseudomonadota</taxon>
        <taxon>Alphaproteobacteria</taxon>
        <taxon>Rhodobacterales</taxon>
        <taxon>Paracoccaceae</taxon>
        <taxon>Paracoccus</taxon>
    </lineage>
</organism>
<name>A0ABU2HWT7_9RHOB</name>
<reference evidence="3" key="1">
    <citation type="submission" date="2023-07" db="EMBL/GenBank/DDBJ databases">
        <title>Paracoccus sp. MBLB3053 whole genome sequence.</title>
        <authorList>
            <person name="Hwang C.Y."/>
            <person name="Cho E.-S."/>
            <person name="Seo M.-J."/>
        </authorList>
    </citation>
    <scope>NUCLEOTIDE SEQUENCE [LARGE SCALE GENOMIC DNA]</scope>
    <source>
        <strain evidence="3">MBLB3053</strain>
    </source>
</reference>
<evidence type="ECO:0000313" key="2">
    <source>
        <dbReference type="EMBL" id="MDS9468769.1"/>
    </source>
</evidence>
<dbReference type="Proteomes" id="UP001269144">
    <property type="component" value="Unassembled WGS sequence"/>
</dbReference>
<sequence>MIAPEAQCNVYGPGLDQGCAFAQTSRREAVMLAQFHRAGELTAIWMPEAEVWRCVLARARSTAMRAAAKVHPHLQGFQLRDNRIYRGKQGRIGAYRRWLAMRSVSALSQQRPQAGFLPSSTSGQASILASTASR</sequence>
<feature type="region of interest" description="Disordered" evidence="1">
    <location>
        <begin position="113"/>
        <end position="134"/>
    </location>
</feature>
<evidence type="ECO:0000313" key="3">
    <source>
        <dbReference type="Proteomes" id="UP001269144"/>
    </source>
</evidence>
<gene>
    <name evidence="2" type="ORF">RGQ15_14480</name>
</gene>